<keyword evidence="2" id="KW-1185">Reference proteome</keyword>
<reference evidence="1" key="1">
    <citation type="submission" date="2022-08" db="EMBL/GenBank/DDBJ databases">
        <title>Genome Sequence of Lecanicillium fungicola.</title>
        <authorList>
            <person name="Buettner E."/>
        </authorList>
    </citation>
    <scope>NUCLEOTIDE SEQUENCE</scope>
    <source>
        <strain evidence="1">Babe33</strain>
    </source>
</reference>
<accession>A0ACC1MC41</accession>
<name>A0ACC1MC41_9HYPO</name>
<comment type="caution">
    <text evidence="1">The sequence shown here is derived from an EMBL/GenBank/DDBJ whole genome shotgun (WGS) entry which is preliminary data.</text>
</comment>
<protein>
    <submittedName>
        <fullName evidence="1">Uncharacterized protein</fullName>
    </submittedName>
</protein>
<evidence type="ECO:0000313" key="2">
    <source>
        <dbReference type="Proteomes" id="UP001143910"/>
    </source>
</evidence>
<gene>
    <name evidence="1" type="ORF">NQ176_g11342</name>
</gene>
<dbReference type="EMBL" id="JANJQO010003783">
    <property type="protein sequence ID" value="KAJ2956121.1"/>
    <property type="molecule type" value="Genomic_DNA"/>
</dbReference>
<proteinExistence type="predicted"/>
<organism evidence="1 2">
    <name type="scientific">Zarea fungicola</name>
    <dbReference type="NCBI Taxonomy" id="93591"/>
    <lineage>
        <taxon>Eukaryota</taxon>
        <taxon>Fungi</taxon>
        <taxon>Dikarya</taxon>
        <taxon>Ascomycota</taxon>
        <taxon>Pezizomycotina</taxon>
        <taxon>Sordariomycetes</taxon>
        <taxon>Hypocreomycetidae</taxon>
        <taxon>Hypocreales</taxon>
        <taxon>Cordycipitaceae</taxon>
        <taxon>Zarea</taxon>
    </lineage>
</organism>
<evidence type="ECO:0000313" key="1">
    <source>
        <dbReference type="EMBL" id="KAJ2956121.1"/>
    </source>
</evidence>
<sequence length="183" mass="19503">MSTPNAAAGQDPEKNATSIHSINQQNDANSNDDGGSNKYIGAGDGVELLSSKESDPIMANKMHLVNNALDEIGWTGFHWKLFFLSGFGYCVDALQLSLQGIISVQAVLEFQPSYTKGLTIALYIGMLVGALFWGFFADIIGRKTAFNISLFICSIFTIVAGASPNWASLASFSSSCRPTSSGC</sequence>
<dbReference type="Proteomes" id="UP001143910">
    <property type="component" value="Unassembled WGS sequence"/>
</dbReference>